<gene>
    <name evidence="3" type="ORF">CQ12_11060</name>
</gene>
<keyword evidence="2" id="KW-0732">Signal</keyword>
<evidence type="ECO:0000256" key="2">
    <source>
        <dbReference type="SAM" id="SignalP"/>
    </source>
</evidence>
<organism evidence="3 4">
    <name type="scientific">Bradyrhizobium jicamae</name>
    <dbReference type="NCBI Taxonomy" id="280332"/>
    <lineage>
        <taxon>Bacteria</taxon>
        <taxon>Pseudomonadati</taxon>
        <taxon>Pseudomonadota</taxon>
        <taxon>Alphaproteobacteria</taxon>
        <taxon>Hyphomicrobiales</taxon>
        <taxon>Nitrobacteraceae</taxon>
        <taxon>Bradyrhizobium</taxon>
    </lineage>
</organism>
<dbReference type="RefSeq" id="WP_057833854.1">
    <property type="nucleotide sequence ID" value="NZ_LLXZ01000012.1"/>
</dbReference>
<dbReference type="EMBL" id="LLXZ01000012">
    <property type="protein sequence ID" value="KRR14660.1"/>
    <property type="molecule type" value="Genomic_DNA"/>
</dbReference>
<comment type="caution">
    <text evidence="3">The sequence shown here is derived from an EMBL/GenBank/DDBJ whole genome shotgun (WGS) entry which is preliminary data.</text>
</comment>
<feature type="region of interest" description="Disordered" evidence="1">
    <location>
        <begin position="22"/>
        <end position="98"/>
    </location>
</feature>
<evidence type="ECO:0000313" key="4">
    <source>
        <dbReference type="Proteomes" id="UP000050863"/>
    </source>
</evidence>
<protein>
    <recommendedName>
        <fullName evidence="5">Oxidoreductase</fullName>
    </recommendedName>
</protein>
<feature type="chain" id="PRO_5006443616" description="Oxidoreductase" evidence="2">
    <location>
        <begin position="22"/>
        <end position="98"/>
    </location>
</feature>
<keyword evidence="4" id="KW-1185">Reference proteome</keyword>
<evidence type="ECO:0008006" key="5">
    <source>
        <dbReference type="Google" id="ProtNLM"/>
    </source>
</evidence>
<reference evidence="3 4" key="1">
    <citation type="submission" date="2014-03" db="EMBL/GenBank/DDBJ databases">
        <title>Bradyrhizobium valentinum sp. nov., isolated from effective nodules of Lupinus mariae-josephae, a lupine endemic of basic-lime soils in Eastern Spain.</title>
        <authorList>
            <person name="Duran D."/>
            <person name="Rey L."/>
            <person name="Navarro A."/>
            <person name="Busquets A."/>
            <person name="Imperial J."/>
            <person name="Ruiz-Argueso T."/>
        </authorList>
    </citation>
    <scope>NUCLEOTIDE SEQUENCE [LARGE SCALE GENOMIC DNA]</scope>
    <source>
        <strain evidence="3 4">PAC68</strain>
    </source>
</reference>
<sequence length="98" mass="9305">MKKIMAASVCILALASPAAFAQTNQPTGGASSQGNVGPNTSDSAIKDGTGAMDKGTTGASRPSPGGDASTSGASTAAGPNNTGTAKEPGAVQKGVNKQ</sequence>
<accession>A0A0R3M328</accession>
<dbReference type="AlphaFoldDB" id="A0A0R3M328"/>
<feature type="compositionally biased region" description="Polar residues" evidence="1">
    <location>
        <begin position="22"/>
        <end position="43"/>
    </location>
</feature>
<feature type="signal peptide" evidence="2">
    <location>
        <begin position="1"/>
        <end position="21"/>
    </location>
</feature>
<evidence type="ECO:0000313" key="3">
    <source>
        <dbReference type="EMBL" id="KRR14660.1"/>
    </source>
</evidence>
<name>A0A0R3M328_9BRAD</name>
<proteinExistence type="predicted"/>
<dbReference type="OrthoDB" id="8243588at2"/>
<feature type="compositionally biased region" description="Low complexity" evidence="1">
    <location>
        <begin position="62"/>
        <end position="79"/>
    </location>
</feature>
<evidence type="ECO:0000256" key="1">
    <source>
        <dbReference type="SAM" id="MobiDB-lite"/>
    </source>
</evidence>
<dbReference type="Proteomes" id="UP000050863">
    <property type="component" value="Unassembled WGS sequence"/>
</dbReference>